<evidence type="ECO:0000259" key="1">
    <source>
        <dbReference type="PROSITE" id="PS51186"/>
    </source>
</evidence>
<name>A0A8T7M7R5_9CHLR</name>
<proteinExistence type="predicted"/>
<dbReference type="CDD" id="cd04301">
    <property type="entry name" value="NAT_SF"/>
    <property type="match status" value="1"/>
</dbReference>
<dbReference type="Gene3D" id="3.40.630.30">
    <property type="match status" value="1"/>
</dbReference>
<dbReference type="Pfam" id="PF00583">
    <property type="entry name" value="Acetyltransf_1"/>
    <property type="match status" value="1"/>
</dbReference>
<dbReference type="Proteomes" id="UP001431572">
    <property type="component" value="Chromosome 2"/>
</dbReference>
<keyword evidence="5" id="KW-1185">Reference proteome</keyword>
<reference evidence="3" key="2">
    <citation type="journal article" date="2024" name="Nature">
        <title>Anoxygenic phototroph of the Chloroflexota uses a type I reaction centre.</title>
        <authorList>
            <person name="Tsuji J.M."/>
            <person name="Shaw N.A."/>
            <person name="Nagashima S."/>
            <person name="Venkiteswaran J.J."/>
            <person name="Schiff S.L."/>
            <person name="Watanabe T."/>
            <person name="Fukui M."/>
            <person name="Hanada S."/>
            <person name="Tank M."/>
            <person name="Neufeld J.D."/>
        </authorList>
    </citation>
    <scope>NUCLEOTIDE SEQUENCE</scope>
    <source>
        <strain evidence="3">L227-S17</strain>
    </source>
</reference>
<protein>
    <submittedName>
        <fullName evidence="2">GNAT family N-acetyltransferase</fullName>
    </submittedName>
</protein>
<dbReference type="Proteomes" id="UP000521676">
    <property type="component" value="Unassembled WGS sequence"/>
</dbReference>
<organism evidence="2 4">
    <name type="scientific">Candidatus Chlorohelix allophototropha</name>
    <dbReference type="NCBI Taxonomy" id="3003348"/>
    <lineage>
        <taxon>Bacteria</taxon>
        <taxon>Bacillati</taxon>
        <taxon>Chloroflexota</taxon>
        <taxon>Chloroflexia</taxon>
        <taxon>Candidatus Chloroheliales</taxon>
        <taxon>Candidatus Chloroheliaceae</taxon>
        <taxon>Candidatus Chlorohelix</taxon>
    </lineage>
</organism>
<feature type="domain" description="N-acetyltransferase" evidence="1">
    <location>
        <begin position="138"/>
        <end position="278"/>
    </location>
</feature>
<dbReference type="InterPro" id="IPR000182">
    <property type="entry name" value="GNAT_dom"/>
</dbReference>
<dbReference type="RefSeq" id="WP_341470026.1">
    <property type="nucleotide sequence ID" value="NZ_CP128400.1"/>
</dbReference>
<dbReference type="PROSITE" id="PS51186">
    <property type="entry name" value="GNAT"/>
    <property type="match status" value="1"/>
</dbReference>
<gene>
    <name evidence="2" type="ORF">HXX08_20210</name>
    <name evidence="3" type="ORF">OZ401_003725</name>
</gene>
<dbReference type="AlphaFoldDB" id="A0A8T7M7R5"/>
<dbReference type="EMBL" id="CP128400">
    <property type="protein sequence ID" value="WJW68122.1"/>
    <property type="molecule type" value="Genomic_DNA"/>
</dbReference>
<evidence type="ECO:0000313" key="2">
    <source>
        <dbReference type="EMBL" id="NWJ48185.1"/>
    </source>
</evidence>
<reference evidence="2 4" key="1">
    <citation type="submission" date="2020-06" db="EMBL/GenBank/DDBJ databases">
        <title>Anoxygenic phototrophic Chloroflexota member uses a Type I reaction center.</title>
        <authorList>
            <person name="Tsuji J.M."/>
            <person name="Shaw N.A."/>
            <person name="Nagashima S."/>
            <person name="Venkiteswaran J."/>
            <person name="Schiff S.L."/>
            <person name="Hanada S."/>
            <person name="Tank M."/>
            <person name="Neufeld J.D."/>
        </authorList>
    </citation>
    <scope>NUCLEOTIDE SEQUENCE [LARGE SCALE GENOMIC DNA]</scope>
    <source>
        <strain evidence="2">L227-S17</strain>
    </source>
</reference>
<dbReference type="InterPro" id="IPR016181">
    <property type="entry name" value="Acyl_CoA_acyltransferase"/>
</dbReference>
<dbReference type="EMBL" id="JACATZ010000003">
    <property type="protein sequence ID" value="NWJ48185.1"/>
    <property type="molecule type" value="Genomic_DNA"/>
</dbReference>
<evidence type="ECO:0000313" key="5">
    <source>
        <dbReference type="Proteomes" id="UP001431572"/>
    </source>
</evidence>
<dbReference type="SUPFAM" id="SSF55729">
    <property type="entry name" value="Acyl-CoA N-acyltransferases (Nat)"/>
    <property type="match status" value="1"/>
</dbReference>
<evidence type="ECO:0000313" key="3">
    <source>
        <dbReference type="EMBL" id="WJW68122.1"/>
    </source>
</evidence>
<evidence type="ECO:0000313" key="4">
    <source>
        <dbReference type="Proteomes" id="UP000521676"/>
    </source>
</evidence>
<accession>A0A8T7M7R5</accession>
<dbReference type="GO" id="GO:0016747">
    <property type="term" value="F:acyltransferase activity, transferring groups other than amino-acyl groups"/>
    <property type="evidence" value="ECO:0007669"/>
    <property type="project" value="InterPro"/>
</dbReference>
<sequence length="278" mass="30931">MQINELEVGQFESYEMESYSVFFQSIGPSMMDLGLNIIISNGLFQFASTEAPNVSFLNRVLGLGLSKPASSDDIDRIVKRAYALKVSCTIYVIENHSKPTNLSTLLKERGFTSKARSSVLAYIPGSLPPLAENHSVEAQIRLVTPEQREEFAQVVCEGFELRGGFRRTWEAVSRASVGHPQQICYLAYIHDQLAGGATLFLSKDGNYAGLYSASTLPDFRQHGVQSALLRAMLEEALRRGRQIITAQTPYGGSSEHNLHRLGLETAYVRESYFLPSRR</sequence>